<gene>
    <name evidence="9" type="primary">LOC101175433</name>
</gene>
<dbReference type="HOGENOM" id="CLU_006332_10_1_1"/>
<dbReference type="Bgee" id="ENSORLG00000001918">
    <property type="expression patterns" value="Expressed in muscle tissue and 11 other cell types or tissues"/>
</dbReference>
<evidence type="ECO:0000256" key="2">
    <source>
        <dbReference type="ARBA" id="ARBA00008779"/>
    </source>
</evidence>
<keyword evidence="6" id="KW-0325">Glycoprotein</keyword>
<dbReference type="Ensembl" id="ENSORLT00000002395.2">
    <property type="protein sequence ID" value="ENSORLP00000002394.2"/>
    <property type="gene ID" value="ENSORLG00000001918.2"/>
</dbReference>
<sequence length="560" mass="63546">QCFYFSLLLLSLDVLSAHQSKPGLMKQQNDTNLPREKKKNPPHIVFILIDDQGFNDIGYHNPTIKTPTLDKLAAEGVKLENYYVQPICTPSRSQLLTGRYQIHTGLQHSIIRSRQPSCLPRHMDTLPETLRRAGYSTHMVGKWHLGFYRKSCLPTRKGFDTFFGSLTGSVDYYSYGSCNGPGVCGYDLHDNERVAWGHEGKYSTTLFTQRAHKILKSHDPADRPLFLLLSLQAVHGPLQPPKSFVYLYRDMANVDRRKFAAMVSTVDEAVRNVTYALRKYGYYKNSVIIYSTDNGAQPYVGGSNWPLRGRKGTYWEGGVRGVAFVHSPLLKHRRRVSTALLHITDWFPTLVGLAGGNISQSPGLDGFDVWPTISEGKESPRKEILHNINPLHRSMLPSGLSAVWDTSVQAAIRVGDWKLLTGDPGDGDWVPVQMLSTPPRPWWNLERTLMSSIHKDVWLFNITADPYERQDLSQQRPDVVLQLLGRLAFYNQTAVPVYFPPDDPQADPDRHQGAWVPWVDEDDEEGKYEGVYKKGKGRKNPCKLESFFLKLNMGMMSKRI</sequence>
<evidence type="ECO:0000256" key="1">
    <source>
        <dbReference type="ARBA" id="ARBA00001913"/>
    </source>
</evidence>
<evidence type="ECO:0000313" key="10">
    <source>
        <dbReference type="Proteomes" id="UP000001038"/>
    </source>
</evidence>
<organism evidence="9 10">
    <name type="scientific">Oryzias latipes</name>
    <name type="common">Japanese rice fish</name>
    <name type="synonym">Japanese killifish</name>
    <dbReference type="NCBI Taxonomy" id="8090"/>
    <lineage>
        <taxon>Eukaryota</taxon>
        <taxon>Metazoa</taxon>
        <taxon>Chordata</taxon>
        <taxon>Craniata</taxon>
        <taxon>Vertebrata</taxon>
        <taxon>Euteleostomi</taxon>
        <taxon>Actinopterygii</taxon>
        <taxon>Neopterygii</taxon>
        <taxon>Teleostei</taxon>
        <taxon>Neoteleostei</taxon>
        <taxon>Acanthomorphata</taxon>
        <taxon>Ovalentaria</taxon>
        <taxon>Atherinomorphae</taxon>
        <taxon>Beloniformes</taxon>
        <taxon>Adrianichthyidae</taxon>
        <taxon>Oryziinae</taxon>
        <taxon>Oryzias</taxon>
    </lineage>
</organism>
<dbReference type="AlphaFoldDB" id="H2L957"/>
<dbReference type="InterPro" id="IPR047115">
    <property type="entry name" value="ARSB"/>
</dbReference>
<name>H2L957_ORYLA</name>
<dbReference type="InterPro" id="IPR000917">
    <property type="entry name" value="Sulfatase_N"/>
</dbReference>
<dbReference type="InterPro" id="IPR017850">
    <property type="entry name" value="Alkaline_phosphatase_core_sf"/>
</dbReference>
<dbReference type="Gene3D" id="3.30.1120.10">
    <property type="match status" value="1"/>
</dbReference>
<evidence type="ECO:0000313" key="9">
    <source>
        <dbReference type="Ensembl" id="ENSORLP00000002394.2"/>
    </source>
</evidence>
<dbReference type="InterPro" id="IPR024607">
    <property type="entry name" value="Sulfatase_CS"/>
</dbReference>
<dbReference type="Gene3D" id="3.40.720.10">
    <property type="entry name" value="Alkaline Phosphatase, subunit A"/>
    <property type="match status" value="1"/>
</dbReference>
<dbReference type="GO" id="GO:0046872">
    <property type="term" value="F:metal ion binding"/>
    <property type="evidence" value="ECO:0007669"/>
    <property type="project" value="UniProtKB-KW"/>
</dbReference>
<dbReference type="eggNOG" id="KOG3867">
    <property type="taxonomic scope" value="Eukaryota"/>
</dbReference>
<comment type="similarity">
    <text evidence="2">Belongs to the sulfatase family.</text>
</comment>
<proteinExistence type="inferred from homology"/>
<dbReference type="CDD" id="cd16029">
    <property type="entry name" value="4-S"/>
    <property type="match status" value="1"/>
</dbReference>
<dbReference type="GeneTree" id="ENSGT00940000166125"/>
<dbReference type="SUPFAM" id="SSF53649">
    <property type="entry name" value="Alkaline phosphatase-like"/>
    <property type="match status" value="1"/>
</dbReference>
<comment type="cofactor">
    <cofactor evidence="1">
        <name>Ca(2+)</name>
        <dbReference type="ChEBI" id="CHEBI:29108"/>
    </cofactor>
</comment>
<keyword evidence="3" id="KW-0479">Metal-binding</keyword>
<reference evidence="9" key="3">
    <citation type="submission" date="2025-09" db="UniProtKB">
        <authorList>
            <consortium name="Ensembl"/>
        </authorList>
    </citation>
    <scope>IDENTIFICATION</scope>
    <source>
        <strain evidence="9">Hd-rR</strain>
    </source>
</reference>
<accession>H2L957</accession>
<dbReference type="PROSITE" id="PS00523">
    <property type="entry name" value="SULFATASE_1"/>
    <property type="match status" value="1"/>
</dbReference>
<feature type="chain" id="PRO_5017324855" description="Sulfatase N-terminal domain-containing protein" evidence="7">
    <location>
        <begin position="18"/>
        <end position="560"/>
    </location>
</feature>
<dbReference type="PANTHER" id="PTHR10342">
    <property type="entry name" value="ARYLSULFATASE"/>
    <property type="match status" value="1"/>
</dbReference>
<evidence type="ECO:0000256" key="3">
    <source>
        <dbReference type="ARBA" id="ARBA00022723"/>
    </source>
</evidence>
<dbReference type="PANTHER" id="PTHR10342:SF68">
    <property type="entry name" value="ARYLSULFATASE I"/>
    <property type="match status" value="1"/>
</dbReference>
<keyword evidence="10" id="KW-1185">Reference proteome</keyword>
<dbReference type="GO" id="GO:0008484">
    <property type="term" value="F:sulfuric ester hydrolase activity"/>
    <property type="evidence" value="ECO:0007669"/>
    <property type="project" value="InterPro"/>
</dbReference>
<reference evidence="9 10" key="1">
    <citation type="journal article" date="2007" name="Nature">
        <title>The medaka draft genome and insights into vertebrate genome evolution.</title>
        <authorList>
            <person name="Kasahara M."/>
            <person name="Naruse K."/>
            <person name="Sasaki S."/>
            <person name="Nakatani Y."/>
            <person name="Qu W."/>
            <person name="Ahsan B."/>
            <person name="Yamada T."/>
            <person name="Nagayasu Y."/>
            <person name="Doi K."/>
            <person name="Kasai Y."/>
            <person name="Jindo T."/>
            <person name="Kobayashi D."/>
            <person name="Shimada A."/>
            <person name="Toyoda A."/>
            <person name="Kuroki Y."/>
            <person name="Fujiyama A."/>
            <person name="Sasaki T."/>
            <person name="Shimizu A."/>
            <person name="Asakawa S."/>
            <person name="Shimizu N."/>
            <person name="Hashimoto S."/>
            <person name="Yang J."/>
            <person name="Lee Y."/>
            <person name="Matsushima K."/>
            <person name="Sugano S."/>
            <person name="Sakaizumi M."/>
            <person name="Narita T."/>
            <person name="Ohishi K."/>
            <person name="Haga S."/>
            <person name="Ohta F."/>
            <person name="Nomoto H."/>
            <person name="Nogata K."/>
            <person name="Morishita T."/>
            <person name="Endo T."/>
            <person name="Shin-I T."/>
            <person name="Takeda H."/>
            <person name="Morishita S."/>
            <person name="Kohara Y."/>
        </authorList>
    </citation>
    <scope>NUCLEOTIDE SEQUENCE [LARGE SCALE GENOMIC DNA]</scope>
    <source>
        <strain evidence="9 10">Hd-rR</strain>
    </source>
</reference>
<evidence type="ECO:0000256" key="6">
    <source>
        <dbReference type="ARBA" id="ARBA00023180"/>
    </source>
</evidence>
<dbReference type="FunFam" id="3.40.720.10:FF:000007">
    <property type="entry name" value="Arylsulfatase family, member J"/>
    <property type="match status" value="1"/>
</dbReference>
<evidence type="ECO:0000259" key="8">
    <source>
        <dbReference type="Pfam" id="PF00884"/>
    </source>
</evidence>
<keyword evidence="4" id="KW-0378">Hydrolase</keyword>
<protein>
    <recommendedName>
        <fullName evidence="8">Sulfatase N-terminal domain-containing protein</fullName>
    </recommendedName>
</protein>
<evidence type="ECO:0000256" key="4">
    <source>
        <dbReference type="ARBA" id="ARBA00022801"/>
    </source>
</evidence>
<keyword evidence="5" id="KW-0106">Calcium</keyword>
<dbReference type="Proteomes" id="UP000001038">
    <property type="component" value="Chromosome 17"/>
</dbReference>
<evidence type="ECO:0000256" key="7">
    <source>
        <dbReference type="SAM" id="SignalP"/>
    </source>
</evidence>
<feature type="domain" description="Sulfatase N-terminal" evidence="8">
    <location>
        <begin position="42"/>
        <end position="355"/>
    </location>
</feature>
<keyword evidence="7" id="KW-0732">Signal</keyword>
<feature type="signal peptide" evidence="7">
    <location>
        <begin position="1"/>
        <end position="17"/>
    </location>
</feature>
<reference evidence="9" key="2">
    <citation type="submission" date="2025-08" db="UniProtKB">
        <authorList>
            <consortium name="Ensembl"/>
        </authorList>
    </citation>
    <scope>IDENTIFICATION</scope>
    <source>
        <strain evidence="9">Hd-rR</strain>
    </source>
</reference>
<dbReference type="Pfam" id="PF00884">
    <property type="entry name" value="Sulfatase"/>
    <property type="match status" value="1"/>
</dbReference>
<dbReference type="PROSITE" id="PS00149">
    <property type="entry name" value="SULFATASE_2"/>
    <property type="match status" value="1"/>
</dbReference>
<evidence type="ECO:0000256" key="5">
    <source>
        <dbReference type="ARBA" id="ARBA00022837"/>
    </source>
</evidence>